<evidence type="ECO:0000313" key="4">
    <source>
        <dbReference type="Proteomes" id="UP000298545"/>
    </source>
</evidence>
<dbReference type="SUPFAM" id="SSF52309">
    <property type="entry name" value="N-(deoxy)ribosyltransferase-like"/>
    <property type="match status" value="1"/>
</dbReference>
<gene>
    <name evidence="2" type="ORF">CFBP5473_21295</name>
    <name evidence="3" type="ORF">J5285_25435</name>
</gene>
<keyword evidence="2" id="KW-0614">Plasmid</keyword>
<dbReference type="Proteomes" id="UP000826513">
    <property type="component" value="Plasmid unnamed1"/>
</dbReference>
<geneLocation type="plasmid" evidence="2">
    <name>pAlCFBP5473</name>
</geneLocation>
<dbReference type="KEGG" id="alf:CFBP5473_21295"/>
<dbReference type="InterPro" id="IPR011611">
    <property type="entry name" value="PfkB_dom"/>
</dbReference>
<organism evidence="2 4">
    <name type="scientific">Agrobacterium larrymoorei</name>
    <dbReference type="NCBI Taxonomy" id="160699"/>
    <lineage>
        <taxon>Bacteria</taxon>
        <taxon>Pseudomonadati</taxon>
        <taxon>Pseudomonadota</taxon>
        <taxon>Alphaproteobacteria</taxon>
        <taxon>Hyphomicrobiales</taxon>
        <taxon>Rhizobiaceae</taxon>
        <taxon>Rhizobium/Agrobacterium group</taxon>
        <taxon>Agrobacterium</taxon>
    </lineage>
</organism>
<geneLocation type="plasmid" evidence="4">
    <name>palcfbp5473</name>
</geneLocation>
<evidence type="ECO:0000259" key="1">
    <source>
        <dbReference type="Pfam" id="PF00294"/>
    </source>
</evidence>
<dbReference type="Pfam" id="PF00294">
    <property type="entry name" value="PfkB"/>
    <property type="match status" value="1"/>
</dbReference>
<protein>
    <submittedName>
        <fullName evidence="2">Nucleoside 2-deoxyribosyltransferase</fullName>
    </submittedName>
</protein>
<dbReference type="SUPFAM" id="SSF53613">
    <property type="entry name" value="Ribokinase-like"/>
    <property type="match status" value="1"/>
</dbReference>
<sequence length="396" mass="42332">MIVAGGTYREICDNPRWDRFFGSGLRAAAAITELSKDVTLATYAPPEWAEDIAMSAAAFGVKALITECRMPATFRYFHQLSTAELEYDGELDIEPLRVEGDAVLRFGMVAGSAIVRAKYAVFDPQTGADPESFHSNGSVAEHLAIVLNGWEASQTTGVPLEGAGSIILARENADVVIIKLGPRGAIVHSRGRSSVLVPPYRSDSVFKIGSGDVFSAAFAYYWGEAGLPPDEAADAASRSVAHFVDGHRLPLSGIEALCHGDAYSPRELPRQLYLAGPFFALPQRWLIEETRDILTSMGVPVFSPLHDVGTAKSAHDLASGDLAGLDESAVVLALLDGADPGTIFEVGYARKAGIPVVGYSEQLDPLHLTMFEGTGCVMESDYTTAVYKAAMKAWSA</sequence>
<dbReference type="InterPro" id="IPR007710">
    <property type="entry name" value="Nucleoside_deoxyribTrfase"/>
</dbReference>
<keyword evidence="5" id="KW-1185">Reference proteome</keyword>
<dbReference type="Gene3D" id="3.40.1190.20">
    <property type="match status" value="1"/>
</dbReference>
<dbReference type="AlphaFoldDB" id="A0A4D7DSX8"/>
<reference evidence="2 4" key="1">
    <citation type="submission" date="2019-04" db="EMBL/GenBank/DDBJ databases">
        <title>Complete genome sequence of Agrobacterium larrymoorei CFBP5473.</title>
        <authorList>
            <person name="Haryono M."/>
            <person name="Chou L."/>
            <person name="Lin Y.-C."/>
            <person name="Lai E.-M."/>
            <person name="Kuo C.-H."/>
        </authorList>
    </citation>
    <scope>NUCLEOTIDE SEQUENCE [LARGE SCALE GENOMIC DNA]</scope>
    <source>
        <strain evidence="2 4">CFBP5473</strain>
        <plasmid evidence="2">pAlCFBP5473</plasmid>
        <plasmid evidence="4">palcfbp5473</plasmid>
    </source>
</reference>
<proteinExistence type="predicted"/>
<dbReference type="InterPro" id="IPR029056">
    <property type="entry name" value="Ribokinase-like"/>
</dbReference>
<dbReference type="Proteomes" id="UP000298545">
    <property type="component" value="Plasmid pAlCFBP5473"/>
</dbReference>
<geneLocation type="plasmid" evidence="3 5">
    <name>unnamed1</name>
</geneLocation>
<evidence type="ECO:0000313" key="2">
    <source>
        <dbReference type="EMBL" id="QCJ00546.1"/>
    </source>
</evidence>
<dbReference type="EMBL" id="CP039693">
    <property type="protein sequence ID" value="QCJ00546.1"/>
    <property type="molecule type" value="Genomic_DNA"/>
</dbReference>
<evidence type="ECO:0000313" key="5">
    <source>
        <dbReference type="Proteomes" id="UP000826513"/>
    </source>
</evidence>
<dbReference type="OrthoDB" id="9795789at2"/>
<accession>A0A4D7DSX8</accession>
<evidence type="ECO:0000313" key="3">
    <source>
        <dbReference type="EMBL" id="QYA10541.1"/>
    </source>
</evidence>
<reference evidence="3 5" key="2">
    <citation type="submission" date="2021-03" db="EMBL/GenBank/DDBJ databases">
        <title>Rapid diversification of plasmids in a genus of pathogenic and nitrogen fixing bacteria.</title>
        <authorList>
            <person name="Weisberg A.J."/>
            <person name="Miller M."/>
            <person name="Ream W."/>
            <person name="Grunwald N.J."/>
            <person name="Chang J.H."/>
        </authorList>
    </citation>
    <scope>NUCLEOTIDE SEQUENCE [LARGE SCALE GENOMIC DNA]</scope>
    <source>
        <strain evidence="3 5">AF3.44</strain>
        <plasmid evidence="3 5">unnamed1</plasmid>
    </source>
</reference>
<dbReference type="GO" id="GO:0016740">
    <property type="term" value="F:transferase activity"/>
    <property type="evidence" value="ECO:0007669"/>
    <property type="project" value="UniProtKB-KW"/>
</dbReference>
<dbReference type="STRING" id="1367849.GCA_000518585_04342"/>
<name>A0A4D7DSX8_9HYPH</name>
<dbReference type="Gene3D" id="3.40.50.450">
    <property type="match status" value="1"/>
</dbReference>
<keyword evidence="2" id="KW-0808">Transferase</keyword>
<dbReference type="EMBL" id="CP072170">
    <property type="protein sequence ID" value="QYA10541.1"/>
    <property type="molecule type" value="Genomic_DNA"/>
</dbReference>
<dbReference type="Pfam" id="PF05014">
    <property type="entry name" value="Nuc_deoxyrib_tr"/>
    <property type="match status" value="1"/>
</dbReference>
<feature type="domain" description="Carbohydrate kinase PfkB" evidence="1">
    <location>
        <begin position="151"/>
        <end position="238"/>
    </location>
</feature>
<dbReference type="RefSeq" id="WP_027676862.1">
    <property type="nucleotide sequence ID" value="NZ_CP039693.1"/>
</dbReference>